<keyword evidence="5 9" id="KW-0862">Zinc</keyword>
<dbReference type="CDD" id="cd14840">
    <property type="entry name" value="D-Ala-D-Ala_dipeptidase_Aad"/>
    <property type="match status" value="1"/>
</dbReference>
<dbReference type="GO" id="GO:0008237">
    <property type="term" value="F:metallopeptidase activity"/>
    <property type="evidence" value="ECO:0007669"/>
    <property type="project" value="UniProtKB-KW"/>
</dbReference>
<dbReference type="GO" id="GO:0071555">
    <property type="term" value="P:cell wall organization"/>
    <property type="evidence" value="ECO:0007669"/>
    <property type="project" value="UniProtKB-KW"/>
</dbReference>
<keyword evidence="2 9" id="KW-0645">Protease</keyword>
<dbReference type="InterPro" id="IPR000755">
    <property type="entry name" value="A_A_dipeptidase"/>
</dbReference>
<evidence type="ECO:0000313" key="10">
    <source>
        <dbReference type="EMBL" id="STL66132.1"/>
    </source>
</evidence>
<keyword evidence="8" id="KW-0961">Cell wall biogenesis/degradation</keyword>
<feature type="active site" description="Proton donor/acceptor" evidence="9">
    <location>
        <position position="162"/>
    </location>
</feature>
<feature type="binding site" evidence="9">
    <location>
        <position position="98"/>
    </location>
    <ligand>
        <name>Zn(2+)</name>
        <dbReference type="ChEBI" id="CHEBI:29105"/>
        <note>catalytic</note>
    </ligand>
</feature>
<comment type="cofactor">
    <cofactor evidence="9">
        <name>Zn(2+)</name>
        <dbReference type="ChEBI" id="CHEBI:29105"/>
    </cofactor>
    <text evidence="9">Binds 1 zinc ion per subunit.</text>
</comment>
<dbReference type="PANTHER" id="PTHR43126">
    <property type="entry name" value="D-ALANYL-D-ALANINE DIPEPTIDASE"/>
    <property type="match status" value="1"/>
</dbReference>
<dbReference type="Proteomes" id="UP000254255">
    <property type="component" value="Unassembled WGS sequence"/>
</dbReference>
<evidence type="ECO:0000256" key="4">
    <source>
        <dbReference type="ARBA" id="ARBA00022801"/>
    </source>
</evidence>
<comment type="similarity">
    <text evidence="9">Belongs to the peptidase M15D family.</text>
</comment>
<dbReference type="GO" id="GO:0008270">
    <property type="term" value="F:zinc ion binding"/>
    <property type="evidence" value="ECO:0007669"/>
    <property type="project" value="UniProtKB-UniRule"/>
</dbReference>
<evidence type="ECO:0000313" key="11">
    <source>
        <dbReference type="Proteomes" id="UP000254255"/>
    </source>
</evidence>
<protein>
    <recommendedName>
        <fullName evidence="9">D-alanyl-D-alanine dipeptidase</fullName>
        <shortName evidence="9">D-Ala-D-Ala dipeptidase</shortName>
        <ecNumber evidence="9">3.4.13.22</ecNumber>
    </recommendedName>
</protein>
<evidence type="ECO:0000256" key="6">
    <source>
        <dbReference type="ARBA" id="ARBA00022997"/>
    </source>
</evidence>
<dbReference type="Pfam" id="PF01427">
    <property type="entry name" value="Peptidase_M15"/>
    <property type="match status" value="1"/>
</dbReference>
<name>A0A377BHS2_ECOLX</name>
<dbReference type="HAMAP" id="MF_01924">
    <property type="entry name" value="A_A_dipeptidase"/>
    <property type="match status" value="1"/>
</dbReference>
<gene>
    <name evidence="9 10" type="primary">ddpX</name>
    <name evidence="10" type="ORF">NCTC13148_00800</name>
</gene>
<evidence type="ECO:0000256" key="9">
    <source>
        <dbReference type="HAMAP-Rule" id="MF_01924"/>
    </source>
</evidence>
<sequence length="313" mass="34454">MSDTTELVDLAVIFPDLEIELKYACADNITGKAIYQQARCLLHKDAITALAKSISIAQLSGLQLVIYDAYRPQQAQAMLWQACPDPQYVVDVTVGSNHSRGTAIDLTLRDEHGNILDMGAGFDEMHERSHAYHPSVPPAAQRNRLLLNAIMTGGGFVGISSEWWHFELPQAASYPLLADQSLVLYPLAHSTSVNQETVMKRSISFRPTLLALVLATNFPVAHAAVPKDMLVIGKAADPQTLDPAVTIDNNDWTVTYPSYQRLVQYKTDGDKGSTDVEGDLASSWKASDDQKEWTFTLKDNAKFADAHLSLPKQ</sequence>
<keyword evidence="6 9" id="KW-0224">Dipeptidase</keyword>
<dbReference type="InterPro" id="IPR009045">
    <property type="entry name" value="Zn_M74/Hedgehog-like"/>
</dbReference>
<evidence type="ECO:0000256" key="3">
    <source>
        <dbReference type="ARBA" id="ARBA00022723"/>
    </source>
</evidence>
<reference evidence="10 11" key="1">
    <citation type="submission" date="2018-06" db="EMBL/GenBank/DDBJ databases">
        <authorList>
            <consortium name="Pathogen Informatics"/>
            <person name="Doyle S."/>
        </authorList>
    </citation>
    <scope>NUCLEOTIDE SEQUENCE [LARGE SCALE GENOMIC DNA]</scope>
    <source>
        <strain evidence="10 11">NCTC13148</strain>
    </source>
</reference>
<dbReference type="Gene3D" id="3.30.1380.10">
    <property type="match status" value="1"/>
</dbReference>
<dbReference type="FunFam" id="3.30.1380.10:FF:000003">
    <property type="entry name" value="D-alanyl-D-alanine dipeptidase"/>
    <property type="match status" value="1"/>
</dbReference>
<dbReference type="NCBIfam" id="NF007557">
    <property type="entry name" value="PRK10178.1"/>
    <property type="match status" value="1"/>
</dbReference>
<keyword evidence="4 9" id="KW-0378">Hydrolase</keyword>
<dbReference type="PANTHER" id="PTHR43126:SF1">
    <property type="entry name" value="D-ALANYL-D-ALANINE DIPEPTIDASE"/>
    <property type="match status" value="1"/>
</dbReference>
<organism evidence="10 11">
    <name type="scientific">Escherichia coli</name>
    <dbReference type="NCBI Taxonomy" id="562"/>
    <lineage>
        <taxon>Bacteria</taxon>
        <taxon>Pseudomonadati</taxon>
        <taxon>Pseudomonadota</taxon>
        <taxon>Gammaproteobacteria</taxon>
        <taxon>Enterobacterales</taxon>
        <taxon>Enterobacteriaceae</taxon>
        <taxon>Escherichia</taxon>
    </lineage>
</organism>
<dbReference type="EMBL" id="UGET01000004">
    <property type="protein sequence ID" value="STL66132.1"/>
    <property type="molecule type" value="Genomic_DNA"/>
</dbReference>
<feature type="site" description="Transition state stabilizer" evidence="9">
    <location>
        <position position="71"/>
    </location>
</feature>
<keyword evidence="7 9" id="KW-0482">Metalloprotease</keyword>
<evidence type="ECO:0000256" key="5">
    <source>
        <dbReference type="ARBA" id="ARBA00022833"/>
    </source>
</evidence>
<proteinExistence type="inferred from homology"/>
<feature type="binding site" evidence="9">
    <location>
        <position position="105"/>
    </location>
    <ligand>
        <name>Zn(2+)</name>
        <dbReference type="ChEBI" id="CHEBI:29105"/>
        <note>catalytic</note>
    </ligand>
</feature>
<dbReference type="SUPFAM" id="SSF55166">
    <property type="entry name" value="Hedgehog/DD-peptidase"/>
    <property type="match status" value="1"/>
</dbReference>
<dbReference type="PROSITE" id="PS01040">
    <property type="entry name" value="SBP_BACTERIAL_5"/>
    <property type="match status" value="1"/>
</dbReference>
<dbReference type="EC" id="3.4.13.22" evidence="9"/>
<evidence type="ECO:0000256" key="1">
    <source>
        <dbReference type="ARBA" id="ARBA00001362"/>
    </source>
</evidence>
<dbReference type="Gene3D" id="3.40.190.10">
    <property type="entry name" value="Periplasmic binding protein-like II"/>
    <property type="match status" value="1"/>
</dbReference>
<feature type="binding site" evidence="9">
    <location>
        <position position="165"/>
    </location>
    <ligand>
        <name>Zn(2+)</name>
        <dbReference type="ChEBI" id="CHEBI:29105"/>
        <note>catalytic</note>
    </ligand>
</feature>
<dbReference type="GO" id="GO:0160237">
    <property type="term" value="F:D-Ala-D-Ala dipeptidase activity"/>
    <property type="evidence" value="ECO:0007669"/>
    <property type="project" value="UniProtKB-EC"/>
</dbReference>
<dbReference type="GO" id="GO:0006508">
    <property type="term" value="P:proteolysis"/>
    <property type="evidence" value="ECO:0007669"/>
    <property type="project" value="UniProtKB-KW"/>
</dbReference>
<dbReference type="SUPFAM" id="SSF53850">
    <property type="entry name" value="Periplasmic binding protein-like II"/>
    <property type="match status" value="1"/>
</dbReference>
<evidence type="ECO:0000256" key="2">
    <source>
        <dbReference type="ARBA" id="ARBA00022670"/>
    </source>
</evidence>
<keyword evidence="3 9" id="KW-0479">Metal-binding</keyword>
<dbReference type="InterPro" id="IPR023765">
    <property type="entry name" value="SBP_5_CS"/>
</dbReference>
<evidence type="ECO:0000256" key="8">
    <source>
        <dbReference type="ARBA" id="ARBA00023316"/>
    </source>
</evidence>
<dbReference type="AlphaFoldDB" id="A0A377BHS2"/>
<accession>A0A377BHS2</accession>
<comment type="catalytic activity">
    <reaction evidence="1 9">
        <text>D-alanyl-D-alanine + H2O = 2 D-alanine</text>
        <dbReference type="Rhea" id="RHEA:20661"/>
        <dbReference type="ChEBI" id="CHEBI:15377"/>
        <dbReference type="ChEBI" id="CHEBI:57416"/>
        <dbReference type="ChEBI" id="CHEBI:57822"/>
        <dbReference type="EC" id="3.4.13.22"/>
    </reaction>
</comment>
<comment type="function">
    <text evidence="9">Catalyzes hydrolysis of the D-alanyl-D-alanine dipeptide.</text>
</comment>
<evidence type="ECO:0000256" key="7">
    <source>
        <dbReference type="ARBA" id="ARBA00023049"/>
    </source>
</evidence>